<reference evidence="2" key="1">
    <citation type="submission" date="2015-09" db="EMBL/GenBank/DDBJ databases">
        <authorList>
            <person name="Fill T.P."/>
            <person name="Baretta J.F."/>
            <person name="de Almeida L.G."/>
            <person name="Rocha M."/>
            <person name="de Souza D.H."/>
            <person name="Malavazi I."/>
            <person name="Cerdeira L.T."/>
            <person name="Hong H."/>
            <person name="Samborskyy M."/>
            <person name="de Vasconcelos A.T."/>
            <person name="Leadlay P."/>
            <person name="Rodrigues-Filho E."/>
        </authorList>
    </citation>
    <scope>NUCLEOTIDE SEQUENCE [LARGE SCALE GENOMIC DNA]</scope>
    <source>
        <strain evidence="2">LaBioMMi 136</strain>
    </source>
</reference>
<dbReference type="Proteomes" id="UP000190744">
    <property type="component" value="Unassembled WGS sequence"/>
</dbReference>
<gene>
    <name evidence="1" type="ORF">PEBR_35604</name>
</gene>
<proteinExistence type="predicted"/>
<name>A0A1S9RDT6_PENBI</name>
<sequence length="203" mass="23181">MSSGARSQTDSCQMWTKTFLGFCTISNASQTLRLARLYGLLVERADFEDFWRARLSSKLAELFQKHSLSGEIRTMRNFESLMSAMGTWYQSVWELKRFTRLSRPRPHRAVFVDYGFNQCQSPLEQLALRDAYTQFFNSGGDEMALRQACIENRLAGFLRSELGSLSVDDALLETPYPLDGCNYMGMIVETGILCPESAYEEVK</sequence>
<organism evidence="1 2">
    <name type="scientific">Penicillium brasilianum</name>
    <dbReference type="NCBI Taxonomy" id="104259"/>
    <lineage>
        <taxon>Eukaryota</taxon>
        <taxon>Fungi</taxon>
        <taxon>Dikarya</taxon>
        <taxon>Ascomycota</taxon>
        <taxon>Pezizomycotina</taxon>
        <taxon>Eurotiomycetes</taxon>
        <taxon>Eurotiomycetidae</taxon>
        <taxon>Eurotiales</taxon>
        <taxon>Aspergillaceae</taxon>
        <taxon>Penicillium</taxon>
    </lineage>
</organism>
<dbReference type="EMBL" id="LJBN01000194">
    <property type="protein sequence ID" value="OOQ83585.1"/>
    <property type="molecule type" value="Genomic_DNA"/>
</dbReference>
<protein>
    <submittedName>
        <fullName evidence="1">Uncharacterized protein</fullName>
    </submittedName>
</protein>
<evidence type="ECO:0000313" key="1">
    <source>
        <dbReference type="EMBL" id="OOQ83585.1"/>
    </source>
</evidence>
<comment type="caution">
    <text evidence="1">The sequence shown here is derived from an EMBL/GenBank/DDBJ whole genome shotgun (WGS) entry which is preliminary data.</text>
</comment>
<accession>A0A1S9RDT6</accession>
<dbReference type="AlphaFoldDB" id="A0A1S9RDT6"/>
<evidence type="ECO:0000313" key="2">
    <source>
        <dbReference type="Proteomes" id="UP000190744"/>
    </source>
</evidence>